<evidence type="ECO:0000256" key="7">
    <source>
        <dbReference type="ARBA" id="ARBA00023136"/>
    </source>
</evidence>
<evidence type="ECO:0000256" key="9">
    <source>
        <dbReference type="ARBA" id="ARBA00023180"/>
    </source>
</evidence>
<dbReference type="InterPro" id="IPR040287">
    <property type="entry name" value="RGM"/>
</dbReference>
<evidence type="ECO:0000313" key="14">
    <source>
        <dbReference type="EMBL" id="KAJ8417372.1"/>
    </source>
</evidence>
<gene>
    <name evidence="14" type="ORF">AAFF_G00285990</name>
</gene>
<keyword evidence="4" id="KW-0336">GPI-anchor</keyword>
<organism evidence="14 15">
    <name type="scientific">Aldrovandia affinis</name>
    <dbReference type="NCBI Taxonomy" id="143900"/>
    <lineage>
        <taxon>Eukaryota</taxon>
        <taxon>Metazoa</taxon>
        <taxon>Chordata</taxon>
        <taxon>Craniata</taxon>
        <taxon>Vertebrata</taxon>
        <taxon>Euteleostomi</taxon>
        <taxon>Actinopterygii</taxon>
        <taxon>Neopterygii</taxon>
        <taxon>Teleostei</taxon>
        <taxon>Notacanthiformes</taxon>
        <taxon>Halosauridae</taxon>
        <taxon>Aldrovandia</taxon>
    </lineage>
</organism>
<protein>
    <recommendedName>
        <fullName evidence="16">Repulsive guidance molecule A</fullName>
    </recommendedName>
</protein>
<dbReference type="GO" id="GO:0015026">
    <property type="term" value="F:coreceptor activity"/>
    <property type="evidence" value="ECO:0007669"/>
    <property type="project" value="TreeGrafter"/>
</dbReference>
<keyword evidence="9" id="KW-0325">Glycoprotein</keyword>
<keyword evidence="5" id="KW-0732">Signal</keyword>
<evidence type="ECO:0000256" key="2">
    <source>
        <dbReference type="ARBA" id="ARBA00005321"/>
    </source>
</evidence>
<evidence type="ECO:0000256" key="10">
    <source>
        <dbReference type="ARBA" id="ARBA00023288"/>
    </source>
</evidence>
<dbReference type="GO" id="GO:0080090">
    <property type="term" value="P:regulation of primary metabolic process"/>
    <property type="evidence" value="ECO:0007669"/>
    <property type="project" value="UniProtKB-ARBA"/>
</dbReference>
<keyword evidence="10" id="KW-0449">Lipoprotein</keyword>
<keyword evidence="15" id="KW-1185">Reference proteome</keyword>
<evidence type="ECO:0000256" key="6">
    <source>
        <dbReference type="ARBA" id="ARBA00022813"/>
    </source>
</evidence>
<dbReference type="Proteomes" id="UP001221898">
    <property type="component" value="Unassembled WGS sequence"/>
</dbReference>
<dbReference type="PANTHER" id="PTHR31428:SF4">
    <property type="entry name" value="REPULSIVE GUIDANCE MOLECULE A"/>
    <property type="match status" value="1"/>
</dbReference>
<keyword evidence="3" id="KW-1003">Cell membrane</keyword>
<feature type="region of interest" description="Disordered" evidence="11">
    <location>
        <begin position="107"/>
        <end position="138"/>
    </location>
</feature>
<feature type="compositionally biased region" description="Polar residues" evidence="11">
    <location>
        <begin position="107"/>
        <end position="117"/>
    </location>
</feature>
<evidence type="ECO:0000259" key="12">
    <source>
        <dbReference type="Pfam" id="PF06534"/>
    </source>
</evidence>
<dbReference type="EMBL" id="JAINUG010000004">
    <property type="protein sequence ID" value="KAJ8417372.1"/>
    <property type="molecule type" value="Genomic_DNA"/>
</dbReference>
<evidence type="ECO:0000313" key="15">
    <source>
        <dbReference type="Proteomes" id="UP001221898"/>
    </source>
</evidence>
<evidence type="ECO:0000259" key="13">
    <source>
        <dbReference type="Pfam" id="PF06535"/>
    </source>
</evidence>
<dbReference type="GO" id="GO:0010604">
    <property type="term" value="P:positive regulation of macromolecule metabolic process"/>
    <property type="evidence" value="ECO:0007669"/>
    <property type="project" value="UniProtKB-ARBA"/>
</dbReference>
<dbReference type="GO" id="GO:0005886">
    <property type="term" value="C:plasma membrane"/>
    <property type="evidence" value="ECO:0007669"/>
    <property type="project" value="UniProtKB-SubCell"/>
</dbReference>
<evidence type="ECO:0000256" key="11">
    <source>
        <dbReference type="SAM" id="MobiDB-lite"/>
    </source>
</evidence>
<dbReference type="GO" id="GO:0098552">
    <property type="term" value="C:side of membrane"/>
    <property type="evidence" value="ECO:0007669"/>
    <property type="project" value="UniProtKB-KW"/>
</dbReference>
<dbReference type="Pfam" id="PF06534">
    <property type="entry name" value="RGM_C"/>
    <property type="match status" value="1"/>
</dbReference>
<evidence type="ECO:0000256" key="8">
    <source>
        <dbReference type="ARBA" id="ARBA00023157"/>
    </source>
</evidence>
<dbReference type="Gene3D" id="3.40.1000.10">
    <property type="entry name" value="Mog1/PsbP, alpha/beta/alpha sandwich"/>
    <property type="match status" value="1"/>
</dbReference>
<comment type="similarity">
    <text evidence="2">Belongs to the repulsive guidance molecule (RGM) family.</text>
</comment>
<dbReference type="AlphaFoldDB" id="A0AAD7X1V5"/>
<reference evidence="14" key="1">
    <citation type="journal article" date="2023" name="Science">
        <title>Genome structures resolve the early diversification of teleost fishes.</title>
        <authorList>
            <person name="Parey E."/>
            <person name="Louis A."/>
            <person name="Montfort J."/>
            <person name="Bouchez O."/>
            <person name="Roques C."/>
            <person name="Iampietro C."/>
            <person name="Lluch J."/>
            <person name="Castinel A."/>
            <person name="Donnadieu C."/>
            <person name="Desvignes T."/>
            <person name="Floi Bucao C."/>
            <person name="Jouanno E."/>
            <person name="Wen M."/>
            <person name="Mejri S."/>
            <person name="Dirks R."/>
            <person name="Jansen H."/>
            <person name="Henkel C."/>
            <person name="Chen W.J."/>
            <person name="Zahm M."/>
            <person name="Cabau C."/>
            <person name="Klopp C."/>
            <person name="Thompson A.W."/>
            <person name="Robinson-Rechavi M."/>
            <person name="Braasch I."/>
            <person name="Lecointre G."/>
            <person name="Bobe J."/>
            <person name="Postlethwait J.H."/>
            <person name="Berthelot C."/>
            <person name="Roest Crollius H."/>
            <person name="Guiguen Y."/>
        </authorList>
    </citation>
    <scope>NUCLEOTIDE SEQUENCE</scope>
    <source>
        <strain evidence="14">NC1722</strain>
    </source>
</reference>
<dbReference type="Pfam" id="PF06535">
    <property type="entry name" value="RGM_N"/>
    <property type="match status" value="1"/>
</dbReference>
<keyword evidence="8" id="KW-1015">Disulfide bond</keyword>
<feature type="domain" description="Repulsive guidance molecule N-terminal" evidence="13">
    <location>
        <begin position="48"/>
        <end position="112"/>
    </location>
</feature>
<evidence type="ECO:0000256" key="1">
    <source>
        <dbReference type="ARBA" id="ARBA00004609"/>
    </source>
</evidence>
<keyword evidence="6" id="KW-0068">Autocatalytic cleavage</keyword>
<keyword evidence="7" id="KW-0472">Membrane</keyword>
<dbReference type="InterPro" id="IPR009496">
    <property type="entry name" value="RGM_C"/>
</dbReference>
<comment type="caution">
    <text evidence="14">The sequence shown here is derived from an EMBL/GenBank/DDBJ whole genome shotgun (WGS) entry which is preliminary data.</text>
</comment>
<dbReference type="FunFam" id="3.40.1000.10:FF:000001">
    <property type="entry name" value="Repulsive guidance molecule BMP co-receptor a"/>
    <property type="match status" value="1"/>
</dbReference>
<evidence type="ECO:0000256" key="3">
    <source>
        <dbReference type="ARBA" id="ARBA00022475"/>
    </source>
</evidence>
<evidence type="ECO:0000256" key="4">
    <source>
        <dbReference type="ARBA" id="ARBA00022622"/>
    </source>
</evidence>
<comment type="subcellular location">
    <subcellularLocation>
        <location evidence="1">Cell membrane</location>
        <topology evidence="1">Lipid-anchor</topology>
        <topology evidence="1">GPI-anchor</topology>
    </subcellularLocation>
</comment>
<evidence type="ECO:0008006" key="16">
    <source>
        <dbReference type="Google" id="ProtNLM"/>
    </source>
</evidence>
<proteinExistence type="inferred from homology"/>
<feature type="domain" description="Repulsive guidance molecule C-terminal" evidence="12">
    <location>
        <begin position="155"/>
        <end position="390"/>
    </location>
</feature>
<dbReference type="GO" id="GO:0030509">
    <property type="term" value="P:BMP signaling pathway"/>
    <property type="evidence" value="ECO:0007669"/>
    <property type="project" value="TreeGrafter"/>
</dbReference>
<accession>A0AAD7X1V5</accession>
<evidence type="ECO:0000256" key="5">
    <source>
        <dbReference type="ARBA" id="ARBA00022729"/>
    </source>
</evidence>
<sequence length="437" mass="48489">MLPHRERREVRSRAGWMVMGKGAGHSALDVGKILTLFLYLFPAVSLQCKILKCNSEFWASTSTSGPEELFCTALRSYNTCVRRTARTCRGDLAYHSAQHGIEDLMSQHNCSREGPTSQPRPRTPPPARPDSQERSDGPEVCHYERAVSRHAAPPNYTHCGFFGDPHLRTFSDDFQTCKVEGAWPLIHNKYLSVQVTNTPVLPGSSATATSKLTIIFKNSQECVEQKMYHAETDELPAAFVDGSRNGGERHGVNALRVLERVPGRHVEIQARYIGTTVVVRQVGRYLTFAVRMPEEVATAAEDGDDQDLYLCLHGCPLNQRIDFWAPGGHGPGAAPHPHGFTRQAAAAKCRERLPVEDLYFQSCVFDLLSSGDVDFTLAAYYAFEDAKALHSDKDRHHIFERPRSAGSSAHRGPSVPSLALLLLLALLPWTPRCRGCL</sequence>
<name>A0AAD7X1V5_9TELE</name>
<dbReference type="PANTHER" id="PTHR31428">
    <property type="entry name" value="RGM DOMAIN FAMILY MEMBER DRAG-1"/>
    <property type="match status" value="1"/>
</dbReference>
<dbReference type="InterPro" id="IPR010536">
    <property type="entry name" value="RGM_N"/>
</dbReference>